<feature type="domain" description="Gag polyprotein N-terminal" evidence="18">
    <location>
        <begin position="6"/>
        <end position="147"/>
    </location>
</feature>
<evidence type="ECO:0000256" key="2">
    <source>
        <dbReference type="ARBA" id="ARBA00004192"/>
    </source>
</evidence>
<keyword evidence="11" id="KW-0543">Viral nucleoprotein</keyword>
<feature type="compositionally biased region" description="Polar residues" evidence="17">
    <location>
        <begin position="196"/>
        <end position="212"/>
    </location>
</feature>
<evidence type="ECO:0000259" key="19">
    <source>
        <dbReference type="Pfam" id="PF20673"/>
    </source>
</evidence>
<evidence type="ECO:0000313" key="20">
    <source>
        <dbReference type="EMBL" id="XDL44833.1"/>
    </source>
</evidence>
<reference evidence="20" key="2">
    <citation type="submission" date="2024-08" db="EMBL/GenBank/DDBJ databases">
        <title>Complete simian foamy virus (SFV) genome from an infected human originating from an African gGreen monkey (Chlorocebus aethiops).</title>
        <authorList>
            <person name="Shankar A."/>
            <person name="Smith J."/>
        </authorList>
    </citation>
    <scope>NUCLEOTIDE SEQUENCE</scope>
    <source>
        <strain evidence="20">Hu501</strain>
    </source>
</reference>
<dbReference type="GO" id="GO:0003677">
    <property type="term" value="F:DNA binding"/>
    <property type="evidence" value="ECO:0007669"/>
    <property type="project" value="UniProtKB-KW"/>
</dbReference>
<dbReference type="GO" id="GO:0044163">
    <property type="term" value="C:host cytoskeleton"/>
    <property type="evidence" value="ECO:0007669"/>
    <property type="project" value="InterPro"/>
</dbReference>
<name>A0AB39IXA7_9RETR</name>
<keyword evidence="9" id="KW-0694">RNA-binding</keyword>
<dbReference type="InterPro" id="IPR004957">
    <property type="entry name" value="Gag_N"/>
</dbReference>
<dbReference type="InterPro" id="IPR049099">
    <property type="entry name" value="Gag_C"/>
</dbReference>
<dbReference type="GO" id="GO:0030430">
    <property type="term" value="C:host cell cytoplasm"/>
    <property type="evidence" value="ECO:0007669"/>
    <property type="project" value="UniProtKB-SubCell"/>
</dbReference>
<evidence type="ECO:0000256" key="12">
    <source>
        <dbReference type="ARBA" id="ARBA00023120"/>
    </source>
</evidence>
<evidence type="ECO:0000256" key="4">
    <source>
        <dbReference type="ARBA" id="ARBA00019628"/>
    </source>
</evidence>
<reference evidence="20" key="1">
    <citation type="submission" date="2024-04" db="EMBL/GenBank/DDBJ databases">
        <authorList>
            <person name="Switzer W.M."/>
        </authorList>
    </citation>
    <scope>NUCLEOTIDE SEQUENCE</scope>
    <source>
        <strain evidence="20">Hu501</strain>
    </source>
</reference>
<dbReference type="Pfam" id="PF03276">
    <property type="entry name" value="Gag_spuma_N"/>
    <property type="match status" value="1"/>
</dbReference>
<keyword evidence="5" id="KW-0167">Capsid protein</keyword>
<feature type="compositionally biased region" description="Low complexity" evidence="17">
    <location>
        <begin position="547"/>
        <end position="562"/>
    </location>
</feature>
<dbReference type="GO" id="GO:0042025">
    <property type="term" value="C:host cell nucleus"/>
    <property type="evidence" value="ECO:0007669"/>
    <property type="project" value="UniProtKB-SubCell"/>
</dbReference>
<feature type="compositionally biased region" description="Low complexity" evidence="17">
    <location>
        <begin position="603"/>
        <end position="631"/>
    </location>
</feature>
<dbReference type="GO" id="GO:0075521">
    <property type="term" value="P:microtubule-dependent intracellular transport of viral material towards nucleus"/>
    <property type="evidence" value="ECO:0007669"/>
    <property type="project" value="UniProtKB-KW"/>
</dbReference>
<protein>
    <recommendedName>
        <fullName evidence="4">Gag polyprotein</fullName>
    </recommendedName>
</protein>
<evidence type="ECO:0000256" key="5">
    <source>
        <dbReference type="ARBA" id="ARBA00022561"/>
    </source>
</evidence>
<keyword evidence="10" id="KW-1177">Microtubular inwards viral transport</keyword>
<dbReference type="GO" id="GO:0019013">
    <property type="term" value="C:viral nucleocapsid"/>
    <property type="evidence" value="ECO:0007669"/>
    <property type="project" value="UniProtKB-KW"/>
</dbReference>
<evidence type="ECO:0000256" key="16">
    <source>
        <dbReference type="ARBA" id="ARBA00025354"/>
    </source>
</evidence>
<evidence type="ECO:0000256" key="17">
    <source>
        <dbReference type="SAM" id="MobiDB-lite"/>
    </source>
</evidence>
<dbReference type="GO" id="GO:0003723">
    <property type="term" value="F:RNA binding"/>
    <property type="evidence" value="ECO:0007669"/>
    <property type="project" value="UniProtKB-KW"/>
</dbReference>
<dbReference type="GO" id="GO:0043657">
    <property type="term" value="C:host cell"/>
    <property type="evidence" value="ECO:0007669"/>
    <property type="project" value="GOC"/>
</dbReference>
<accession>A0AB39IXA7</accession>
<dbReference type="GO" id="GO:0046718">
    <property type="term" value="P:symbiont entry into host cell"/>
    <property type="evidence" value="ECO:0007669"/>
    <property type="project" value="UniProtKB-KW"/>
</dbReference>
<keyword evidence="15" id="KW-1160">Virus entry into host cell</keyword>
<evidence type="ECO:0000256" key="13">
    <source>
        <dbReference type="ARBA" id="ARBA00023125"/>
    </source>
</evidence>
<keyword evidence="6" id="KW-1048">Host nucleus</keyword>
<dbReference type="EMBL" id="PP669277">
    <property type="protein sequence ID" value="XDL44833.1"/>
    <property type="molecule type" value="Genomic_DNA"/>
</dbReference>
<proteinExistence type="predicted"/>
<dbReference type="Pfam" id="PF20672">
    <property type="entry name" value="Gag_FV_central"/>
    <property type="match status" value="1"/>
</dbReference>
<keyword evidence="13" id="KW-0238">DNA-binding</keyword>
<dbReference type="Pfam" id="PF20673">
    <property type="entry name" value="Gag_spuma_C"/>
    <property type="match status" value="1"/>
</dbReference>
<evidence type="ECO:0000256" key="1">
    <source>
        <dbReference type="ARBA" id="ARBA00004147"/>
    </source>
</evidence>
<keyword evidence="12" id="KW-1176">Cytoplasmic inwards viral transport</keyword>
<evidence type="ECO:0000256" key="11">
    <source>
        <dbReference type="ARBA" id="ARBA00023086"/>
    </source>
</evidence>
<comment type="subcellular location">
    <subcellularLocation>
        <location evidence="2">Host cytoplasm</location>
    </subcellularLocation>
    <subcellularLocation>
        <location evidence="1">Host nucleus</location>
    </subcellularLocation>
    <subcellularLocation>
        <location evidence="3">Virion</location>
    </subcellularLocation>
</comment>
<feature type="compositionally biased region" description="Low complexity" evidence="17">
    <location>
        <begin position="481"/>
        <end position="516"/>
    </location>
</feature>
<evidence type="ECO:0000256" key="6">
    <source>
        <dbReference type="ARBA" id="ARBA00022562"/>
    </source>
</evidence>
<keyword evidence="8" id="KW-0946">Virion</keyword>
<organism evidence="20">
    <name type="scientific">African green monkey-like simian foamy virus</name>
    <dbReference type="NCBI Taxonomy" id="3239073"/>
    <lineage>
        <taxon>Viruses</taxon>
        <taxon>Riboviria</taxon>
        <taxon>Pararnavirae</taxon>
        <taxon>Artverviricota</taxon>
        <taxon>Revtraviricetes</taxon>
        <taxon>Ortervirales</taxon>
        <taxon>Retroviridae</taxon>
        <taxon>Spumaretrovirinae</taxon>
        <taxon>Simiispumavirus</taxon>
    </lineage>
</organism>
<keyword evidence="14" id="KW-1035">Host cytoplasm</keyword>
<evidence type="ECO:0000256" key="3">
    <source>
        <dbReference type="ARBA" id="ARBA00004328"/>
    </source>
</evidence>
<feature type="compositionally biased region" description="Polar residues" evidence="17">
    <location>
        <begin position="563"/>
        <end position="572"/>
    </location>
</feature>
<evidence type="ECO:0000256" key="14">
    <source>
        <dbReference type="ARBA" id="ARBA00023200"/>
    </source>
</evidence>
<feature type="domain" description="Gag polyprotein C-terminal" evidence="19">
    <location>
        <begin position="473"/>
        <end position="562"/>
    </location>
</feature>
<feature type="region of interest" description="Disordered" evidence="17">
    <location>
        <begin position="174"/>
        <end position="252"/>
    </location>
</feature>
<gene>
    <name evidence="20" type="primary">gag</name>
</gene>
<evidence type="ECO:0000256" key="10">
    <source>
        <dbReference type="ARBA" id="ARBA00022952"/>
    </source>
</evidence>
<feature type="compositionally biased region" description="Low complexity" evidence="17">
    <location>
        <begin position="459"/>
        <end position="474"/>
    </location>
</feature>
<evidence type="ECO:0000256" key="15">
    <source>
        <dbReference type="ARBA" id="ARBA00023296"/>
    </source>
</evidence>
<dbReference type="GO" id="GO:0019076">
    <property type="term" value="P:viral release from host cell"/>
    <property type="evidence" value="ECO:0007669"/>
    <property type="project" value="InterPro"/>
</dbReference>
<evidence type="ECO:0000256" key="8">
    <source>
        <dbReference type="ARBA" id="ARBA00022844"/>
    </source>
</evidence>
<evidence type="ECO:0000259" key="18">
    <source>
        <dbReference type="Pfam" id="PF03276"/>
    </source>
</evidence>
<evidence type="ECO:0000256" key="9">
    <source>
        <dbReference type="ARBA" id="ARBA00022884"/>
    </source>
</evidence>
<sequence>MGDHNLNVQELLNLFQNLGISRQPNHREVVGLRMTGGWWGPGTRYNLVSIFLQDDSGQPLQQPRWRPEGRPVNPLVHNTIEAPWGDLRLAFEDLDVAEGTLRFGPLANGNWIPGDEYSMEFQPPLAQEIAQLQRDEMEEILDITGQICAQVIDLVDMQDAQIRGLERRLQDRPGLRDNLPVAGIQAPPSSPIGQPIASSSLQPVPGSSQSSADLGWESGAPGQIDPRLSRVAYNPFLPGPSDGSGGSIPVQPSAPPAVLPSLPSLPAPVAQPVVQYVVPPAPAPQAIPIQHIRAVTGNTPTNPRDIPMWLGRHSAAIEGVFPMTTPDLRCRVVNALIGGSLGLSLEPIHCVNWAAVVAALYVRTHGSYPIHELANVLRAVVNQEGVATGFQLGIMLSNQDFNLVWGILRPLLPGQAVVTAMQQRLDQEVSDAARIASFNGHLNDIYQLLGLNARGQSITRTQGSSISGTSTSTGRGRRGQRNQQQSGQQQQQQARRSNQGNQRQRNNNQRQSSGNNQGQGGQGGYNLRPRTYQPQRYGGGRGRRWNDNQQQQQAQPGRSADQPRSQSQQPQTEARGDQSRTSGAGRGQQGGGNQNRNQRRADANNTRNVDTVTVTTTSSSTTGSGQNGSSTAPPAPGSRNQGD</sequence>
<feature type="region of interest" description="Disordered" evidence="17">
    <location>
        <begin position="459"/>
        <end position="643"/>
    </location>
</feature>
<feature type="compositionally biased region" description="Gly residues" evidence="17">
    <location>
        <begin position="584"/>
        <end position="593"/>
    </location>
</feature>
<keyword evidence="7" id="KW-0945">Host-virus interaction</keyword>
<comment type="function">
    <text evidence="16">Involved in capsid formation and genome binding. Shortly after infection, interaction between incoming particle-associated Gag proteins and host dynein allows centrosomal targeting of the viral genome (associated to Gag), prior to nucleus translocation and integration into host genome.</text>
</comment>
<evidence type="ECO:0000256" key="7">
    <source>
        <dbReference type="ARBA" id="ARBA00022581"/>
    </source>
</evidence>